<dbReference type="EMBL" id="JAHOPB010000001">
    <property type="protein sequence ID" value="MBU8873801.1"/>
    <property type="molecule type" value="Genomic_DNA"/>
</dbReference>
<evidence type="ECO:0000313" key="2">
    <source>
        <dbReference type="EMBL" id="MBU8873801.1"/>
    </source>
</evidence>
<proteinExistence type="predicted"/>
<dbReference type="CDD" id="cd13602">
    <property type="entry name" value="PBP2_TRAP_BpDctp6_7"/>
    <property type="match status" value="1"/>
</dbReference>
<dbReference type="Proteomes" id="UP000727907">
    <property type="component" value="Unassembled WGS sequence"/>
</dbReference>
<keyword evidence="1" id="KW-0732">Signal</keyword>
<dbReference type="InterPro" id="IPR018389">
    <property type="entry name" value="DctP_fam"/>
</dbReference>
<comment type="caution">
    <text evidence="2">The sequence shown here is derived from an EMBL/GenBank/DDBJ whole genome shotgun (WGS) entry which is preliminary data.</text>
</comment>
<dbReference type="PANTHER" id="PTHR33376">
    <property type="match status" value="1"/>
</dbReference>
<protein>
    <submittedName>
        <fullName evidence="2">TRAP transporter substrate-binding protein</fullName>
    </submittedName>
</protein>
<feature type="signal peptide" evidence="1">
    <location>
        <begin position="1"/>
        <end position="21"/>
    </location>
</feature>
<reference evidence="2 3" key="1">
    <citation type="submission" date="2021-06" db="EMBL/GenBank/DDBJ databases">
        <authorList>
            <person name="Lee D.H."/>
        </authorList>
    </citation>
    <scope>NUCLEOTIDE SEQUENCE [LARGE SCALE GENOMIC DNA]</scope>
    <source>
        <strain evidence="2 3">MMS21-HV4-11</strain>
    </source>
</reference>
<accession>A0ABS6IHJ2</accession>
<organism evidence="2 3">
    <name type="scientific">Reyranella humidisoli</name>
    <dbReference type="NCBI Taxonomy" id="2849149"/>
    <lineage>
        <taxon>Bacteria</taxon>
        <taxon>Pseudomonadati</taxon>
        <taxon>Pseudomonadota</taxon>
        <taxon>Alphaproteobacteria</taxon>
        <taxon>Hyphomicrobiales</taxon>
        <taxon>Reyranellaceae</taxon>
        <taxon>Reyranella</taxon>
    </lineage>
</organism>
<keyword evidence="3" id="KW-1185">Reference proteome</keyword>
<dbReference type="RefSeq" id="WP_216958301.1">
    <property type="nucleotide sequence ID" value="NZ_JAHOPB010000001.1"/>
</dbReference>
<dbReference type="Pfam" id="PF03480">
    <property type="entry name" value="DctP"/>
    <property type="match status" value="1"/>
</dbReference>
<dbReference type="PANTHER" id="PTHR33376:SF4">
    <property type="entry name" value="SIALIC ACID-BINDING PERIPLASMIC PROTEIN SIAP"/>
    <property type="match status" value="1"/>
</dbReference>
<feature type="chain" id="PRO_5045838895" evidence="1">
    <location>
        <begin position="22"/>
        <end position="356"/>
    </location>
</feature>
<evidence type="ECO:0000313" key="3">
    <source>
        <dbReference type="Proteomes" id="UP000727907"/>
    </source>
</evidence>
<gene>
    <name evidence="2" type="ORF">KQ910_08500</name>
</gene>
<sequence>MKFTALLGMAAAFAVAGGSIAAAQTPAPAQLDTKKFNVIGTWNFLNINKKVEQPFWSEQLGAASGGKLTGNIKSITELNLKGTEVLRLLKTGVYDVAHALPIYVDDGAAIFEGSDLSGVAQSVAQQREILSAWMPEMQKVMRDKFGSMIVSTFAFPQQVFFCRDEISSLADIKGKKVRVQGVSQSDLVKALGGAAVTIPFGEVVPALEKGVVDCGITGTLPGYQAKWPEVVKTVVDVSLGYTAGFVSVNLASWNKLSKPTQEFMTGQFKKLEEAAWASVESDTKEGIACDTGNGPCSVGPPAKLKLVMPTDADRALVKKALNDVVLPEWAKRCGAECAAKWTEMVGKRYGLVAKAN</sequence>
<dbReference type="NCBIfam" id="NF037995">
    <property type="entry name" value="TRAP_S1"/>
    <property type="match status" value="1"/>
</dbReference>
<evidence type="ECO:0000256" key="1">
    <source>
        <dbReference type="SAM" id="SignalP"/>
    </source>
</evidence>
<name>A0ABS6IHJ2_9HYPH</name>